<name>A0A9W9DK45_9AGAR</name>
<feature type="compositionally biased region" description="Basic and acidic residues" evidence="1">
    <location>
        <begin position="120"/>
        <end position="130"/>
    </location>
</feature>
<sequence length="302" mass="33654">MPSIIISRATATASAPYYSSGYSANSSHTSMSSAVTNDGAKEYRIELEERRRRTVFVTSHVPPEQWETHQILDIADVGDGDEGDISATVQRSKSLSERPRVIGATVVNSTRSRSTQDLPSNHDQHHHSPDAAHSSSRYQSRRASLKPSDALTTAVATFNRMSMTPHTPPNSPAVWKPHNSATRNNITPNAHGQRPTTMAVAVLSRPQILFYHKHNPHYGFTNFSPHSVVYKGKRYPTSEHLFQSLKVCVLAIDSKRFRTKIHPSHLLYFSFRGTDLASQSTLEHAANALVKLFLKRASFSRK</sequence>
<feature type="compositionally biased region" description="Polar residues" evidence="1">
    <location>
        <begin position="106"/>
        <end position="119"/>
    </location>
</feature>
<accession>A0A9W9DK45</accession>
<comment type="caution">
    <text evidence="2">The sequence shown here is derived from an EMBL/GenBank/DDBJ whole genome shotgun (WGS) entry which is preliminary data.</text>
</comment>
<dbReference type="SUPFAM" id="SSF143990">
    <property type="entry name" value="YbiA-like"/>
    <property type="match status" value="1"/>
</dbReference>
<dbReference type="AlphaFoldDB" id="A0A9W9DK45"/>
<protein>
    <submittedName>
        <fullName evidence="2">Uncharacterized protein</fullName>
    </submittedName>
</protein>
<dbReference type="EMBL" id="JAOTPV010000016">
    <property type="protein sequence ID" value="KAJ4474297.1"/>
    <property type="molecule type" value="Genomic_DNA"/>
</dbReference>
<dbReference type="InterPro" id="IPR012816">
    <property type="entry name" value="NADAR"/>
</dbReference>
<dbReference type="Gene3D" id="1.10.357.40">
    <property type="entry name" value="YbiA-like"/>
    <property type="match status" value="1"/>
</dbReference>
<feature type="region of interest" description="Disordered" evidence="1">
    <location>
        <begin position="77"/>
        <end position="149"/>
    </location>
</feature>
<evidence type="ECO:0000313" key="2">
    <source>
        <dbReference type="EMBL" id="KAJ4474297.1"/>
    </source>
</evidence>
<proteinExistence type="predicted"/>
<dbReference type="OrthoDB" id="206452at2759"/>
<reference evidence="2" key="1">
    <citation type="submission" date="2022-08" db="EMBL/GenBank/DDBJ databases">
        <title>A Global Phylogenomic Analysis of the Shiitake Genus Lentinula.</title>
        <authorList>
            <consortium name="DOE Joint Genome Institute"/>
            <person name="Sierra-Patev S."/>
            <person name="Min B."/>
            <person name="Naranjo-Ortiz M."/>
            <person name="Looney B."/>
            <person name="Konkel Z."/>
            <person name="Slot J.C."/>
            <person name="Sakamoto Y."/>
            <person name="Steenwyk J.L."/>
            <person name="Rokas A."/>
            <person name="Carro J."/>
            <person name="Camarero S."/>
            <person name="Ferreira P."/>
            <person name="Molpeceres G."/>
            <person name="Ruiz-Duenas F.J."/>
            <person name="Serrano A."/>
            <person name="Henrissat B."/>
            <person name="Drula E."/>
            <person name="Hughes K.W."/>
            <person name="Mata J.L."/>
            <person name="Ishikawa N.K."/>
            <person name="Vargas-Isla R."/>
            <person name="Ushijima S."/>
            <person name="Smith C.A."/>
            <person name="Ahrendt S."/>
            <person name="Andreopoulos W."/>
            <person name="He G."/>
            <person name="Labutti K."/>
            <person name="Lipzen A."/>
            <person name="Ng V."/>
            <person name="Riley R."/>
            <person name="Sandor L."/>
            <person name="Barry K."/>
            <person name="Martinez A.T."/>
            <person name="Xiao Y."/>
            <person name="Gibbons J.G."/>
            <person name="Terashima K."/>
            <person name="Grigoriev I.V."/>
            <person name="Hibbett D.S."/>
        </authorList>
    </citation>
    <scope>NUCLEOTIDE SEQUENCE</scope>
    <source>
        <strain evidence="2">JLM2183</strain>
    </source>
</reference>
<keyword evidence="3" id="KW-1185">Reference proteome</keyword>
<evidence type="ECO:0000313" key="3">
    <source>
        <dbReference type="Proteomes" id="UP001150266"/>
    </source>
</evidence>
<evidence type="ECO:0000256" key="1">
    <source>
        <dbReference type="SAM" id="MobiDB-lite"/>
    </source>
</evidence>
<dbReference type="InterPro" id="IPR037238">
    <property type="entry name" value="YbiA-like_sf"/>
</dbReference>
<organism evidence="2 3">
    <name type="scientific">Lentinula aciculospora</name>
    <dbReference type="NCBI Taxonomy" id="153920"/>
    <lineage>
        <taxon>Eukaryota</taxon>
        <taxon>Fungi</taxon>
        <taxon>Dikarya</taxon>
        <taxon>Basidiomycota</taxon>
        <taxon>Agaricomycotina</taxon>
        <taxon>Agaricomycetes</taxon>
        <taxon>Agaricomycetidae</taxon>
        <taxon>Agaricales</taxon>
        <taxon>Marasmiineae</taxon>
        <taxon>Omphalotaceae</taxon>
        <taxon>Lentinula</taxon>
    </lineage>
</organism>
<dbReference type="CDD" id="cd15457">
    <property type="entry name" value="NADAR"/>
    <property type="match status" value="1"/>
</dbReference>
<gene>
    <name evidence="2" type="ORF">J3R30DRAFT_655125</name>
</gene>
<dbReference type="Proteomes" id="UP001150266">
    <property type="component" value="Unassembled WGS sequence"/>
</dbReference>